<evidence type="ECO:0000313" key="2">
    <source>
        <dbReference type="Proteomes" id="UP001160334"/>
    </source>
</evidence>
<sequence length="176" mass="19401">MSTAVREKPYVTCEVLPAWEELATSIGLDLTPRVREVLERQVEVIIDYHARKGGPVMTVAPERGGWEWCTLRHILVKDLAADGMHEAESWEPPSGFECCTPGEWKVGKKALEVTRVWSASLGTGKVRATLTETVTVDGEISRSTPAIQMPRARFKFEQVSDVIADLLLAEALGVAL</sequence>
<keyword evidence="2" id="KW-1185">Reference proteome</keyword>
<organism evidence="1 2">
    <name type="scientific">Prescottella agglutinans</name>
    <dbReference type="NCBI Taxonomy" id="1644129"/>
    <lineage>
        <taxon>Bacteria</taxon>
        <taxon>Bacillati</taxon>
        <taxon>Actinomycetota</taxon>
        <taxon>Actinomycetes</taxon>
        <taxon>Mycobacteriales</taxon>
        <taxon>Nocardiaceae</taxon>
        <taxon>Prescottella</taxon>
    </lineage>
</organism>
<evidence type="ECO:0008006" key="3">
    <source>
        <dbReference type="Google" id="ProtNLM"/>
    </source>
</evidence>
<accession>A0ABT6MGU5</accession>
<proteinExistence type="predicted"/>
<name>A0ABT6MGU5_9NOCA</name>
<dbReference type="RefSeq" id="WP_280762807.1">
    <property type="nucleotide sequence ID" value="NZ_JARXVC010000014.1"/>
</dbReference>
<protein>
    <recommendedName>
        <fullName evidence="3">Phage protein</fullName>
    </recommendedName>
</protein>
<reference evidence="1 2" key="1">
    <citation type="submission" date="2023-04" db="EMBL/GenBank/DDBJ databases">
        <title>Forest soil microbial communities from Buena Vista Peninsula, Colon Province, Panama.</title>
        <authorList>
            <person name="Bouskill N."/>
        </authorList>
    </citation>
    <scope>NUCLEOTIDE SEQUENCE [LARGE SCALE GENOMIC DNA]</scope>
    <source>
        <strain evidence="1 2">CFH S0262</strain>
    </source>
</reference>
<gene>
    <name evidence="1" type="ORF">M2280_004793</name>
</gene>
<dbReference type="Proteomes" id="UP001160334">
    <property type="component" value="Unassembled WGS sequence"/>
</dbReference>
<comment type="caution">
    <text evidence="1">The sequence shown here is derived from an EMBL/GenBank/DDBJ whole genome shotgun (WGS) entry which is preliminary data.</text>
</comment>
<evidence type="ECO:0000313" key="1">
    <source>
        <dbReference type="EMBL" id="MDH6283545.1"/>
    </source>
</evidence>
<dbReference type="EMBL" id="JARXVC010000014">
    <property type="protein sequence ID" value="MDH6283545.1"/>
    <property type="molecule type" value="Genomic_DNA"/>
</dbReference>